<sequence>MSYPINWNLDSIFPGGIDSPQLADRISDVTAKLPQLESKVAAWAPDHDAPEFTDFITLWQLLEDIGKGLATTSSFVEMIASADTANLKTGLFKVSSRHFIP</sequence>
<evidence type="ECO:0000313" key="1">
    <source>
        <dbReference type="EMBL" id="EPC56542.1"/>
    </source>
</evidence>
<accession>A0A8E0IMU4</accession>
<reference evidence="1 2" key="1">
    <citation type="journal article" date="2013" name="PLoS ONE">
        <title>Lactobacillus paracasei comparative genomics: towards species pan-genome definition and exploitation of diversity.</title>
        <authorList>
            <person name="Smokvina T."/>
            <person name="Wels M."/>
            <person name="Polka J."/>
            <person name="Chervaux C."/>
            <person name="Brisse S."/>
            <person name="Boekhorst J."/>
            <person name="van Hylckama Vlieg J.E."/>
            <person name="Siezen R.J."/>
        </authorList>
    </citation>
    <scope>NUCLEOTIDE SEQUENCE [LARGE SCALE GENOMIC DNA]</scope>
    <source>
        <strain evidence="1 2">CNCM I-4270</strain>
    </source>
</reference>
<gene>
    <name evidence="1" type="ORF">Lpp77_02087</name>
</gene>
<protein>
    <submittedName>
        <fullName evidence="1">Oligoendopeptidase F</fullName>
    </submittedName>
</protein>
<dbReference type="EMBL" id="ANJX01000067">
    <property type="protein sequence ID" value="EPC56542.1"/>
    <property type="molecule type" value="Genomic_DNA"/>
</dbReference>
<name>A0A8E0IMU4_LACPA</name>
<evidence type="ECO:0000313" key="2">
    <source>
        <dbReference type="Proteomes" id="UP000014249"/>
    </source>
</evidence>
<feature type="non-terminal residue" evidence="1">
    <location>
        <position position="101"/>
    </location>
</feature>
<proteinExistence type="predicted"/>
<organism evidence="1 2">
    <name type="scientific">Lacticaseibacillus paracasei subsp. paracasei CNCM I-4270</name>
    <dbReference type="NCBI Taxonomy" id="1256202"/>
    <lineage>
        <taxon>Bacteria</taxon>
        <taxon>Bacillati</taxon>
        <taxon>Bacillota</taxon>
        <taxon>Bacilli</taxon>
        <taxon>Lactobacillales</taxon>
        <taxon>Lactobacillaceae</taxon>
        <taxon>Lacticaseibacillus</taxon>
    </lineage>
</organism>
<dbReference type="AlphaFoldDB" id="A0A8E0IMU4"/>
<dbReference type="Proteomes" id="UP000014249">
    <property type="component" value="Unassembled WGS sequence"/>
</dbReference>
<comment type="caution">
    <text evidence="1">The sequence shown here is derived from an EMBL/GenBank/DDBJ whole genome shotgun (WGS) entry which is preliminary data.</text>
</comment>